<dbReference type="AlphaFoldDB" id="A0A9D1EK75"/>
<dbReference type="GO" id="GO:0006302">
    <property type="term" value="P:double-strand break repair"/>
    <property type="evidence" value="ECO:0007669"/>
    <property type="project" value="InterPro"/>
</dbReference>
<dbReference type="SUPFAM" id="SSF52540">
    <property type="entry name" value="P-loop containing nucleoside triphosphate hydrolases"/>
    <property type="match status" value="2"/>
</dbReference>
<keyword evidence="2" id="KW-0472">Membrane</keyword>
<feature type="domain" description="Rad50/SbcC-type AAA" evidence="3">
    <location>
        <begin position="7"/>
        <end position="225"/>
    </location>
</feature>
<dbReference type="InterPro" id="IPR038729">
    <property type="entry name" value="Rad50/SbcC_AAA"/>
</dbReference>
<feature type="transmembrane region" description="Helical" evidence="2">
    <location>
        <begin position="285"/>
        <end position="303"/>
    </location>
</feature>
<dbReference type="PANTHER" id="PTHR41259">
    <property type="entry name" value="DOUBLE-STRAND BREAK REPAIR RAD50 ATPASE, PUTATIVE-RELATED"/>
    <property type="match status" value="1"/>
</dbReference>
<keyword evidence="2" id="KW-1133">Transmembrane helix</keyword>
<comment type="caution">
    <text evidence="4">The sequence shown here is derived from an EMBL/GenBank/DDBJ whole genome shotgun (WGS) entry which is preliminary data.</text>
</comment>
<dbReference type="InterPro" id="IPR027417">
    <property type="entry name" value="P-loop_NTPase"/>
</dbReference>
<feature type="coiled-coil region" evidence="1">
    <location>
        <begin position="341"/>
        <end position="422"/>
    </location>
</feature>
<dbReference type="Pfam" id="PF13476">
    <property type="entry name" value="AAA_23"/>
    <property type="match status" value="1"/>
</dbReference>
<dbReference type="Gene3D" id="3.40.50.300">
    <property type="entry name" value="P-loop containing nucleotide triphosphate hydrolases"/>
    <property type="match status" value="2"/>
</dbReference>
<reference evidence="4" key="1">
    <citation type="submission" date="2020-10" db="EMBL/GenBank/DDBJ databases">
        <authorList>
            <person name="Gilroy R."/>
        </authorList>
    </citation>
    <scope>NUCLEOTIDE SEQUENCE</scope>
    <source>
        <strain evidence="4">ChiSxjej1B13-7041</strain>
    </source>
</reference>
<keyword evidence="1" id="KW-0175">Coiled coil</keyword>
<evidence type="ECO:0000256" key="1">
    <source>
        <dbReference type="SAM" id="Coils"/>
    </source>
</evidence>
<feature type="transmembrane region" description="Helical" evidence="2">
    <location>
        <begin position="309"/>
        <end position="329"/>
    </location>
</feature>
<dbReference type="Proteomes" id="UP000886841">
    <property type="component" value="Unassembled WGS sequence"/>
</dbReference>
<dbReference type="GO" id="GO:0016887">
    <property type="term" value="F:ATP hydrolysis activity"/>
    <property type="evidence" value="ECO:0007669"/>
    <property type="project" value="InterPro"/>
</dbReference>
<reference evidence="4" key="2">
    <citation type="journal article" date="2021" name="PeerJ">
        <title>Extensive microbial diversity within the chicken gut microbiome revealed by metagenomics and culture.</title>
        <authorList>
            <person name="Gilroy R."/>
            <person name="Ravi A."/>
            <person name="Getino M."/>
            <person name="Pursley I."/>
            <person name="Horton D.L."/>
            <person name="Alikhan N.F."/>
            <person name="Baker D."/>
            <person name="Gharbi K."/>
            <person name="Hall N."/>
            <person name="Watson M."/>
            <person name="Adriaenssens E.M."/>
            <person name="Foster-Nyarko E."/>
            <person name="Jarju S."/>
            <person name="Secka A."/>
            <person name="Antonio M."/>
            <person name="Oren A."/>
            <person name="Chaudhuri R.R."/>
            <person name="La Ragione R."/>
            <person name="Hildebrand F."/>
            <person name="Pallen M.J."/>
        </authorList>
    </citation>
    <scope>NUCLEOTIDE SEQUENCE</scope>
    <source>
        <strain evidence="4">ChiSxjej1B13-7041</strain>
    </source>
</reference>
<organism evidence="4 5">
    <name type="scientific">Candidatus Egerieimonas intestinavium</name>
    <dbReference type="NCBI Taxonomy" id="2840777"/>
    <lineage>
        <taxon>Bacteria</taxon>
        <taxon>Bacillati</taxon>
        <taxon>Bacillota</taxon>
        <taxon>Clostridia</taxon>
        <taxon>Lachnospirales</taxon>
        <taxon>Lachnospiraceae</taxon>
        <taxon>Lachnospiraceae incertae sedis</taxon>
        <taxon>Candidatus Egerieimonas</taxon>
    </lineage>
</organism>
<evidence type="ECO:0000259" key="3">
    <source>
        <dbReference type="Pfam" id="PF13476"/>
    </source>
</evidence>
<dbReference type="EMBL" id="DVHU01000071">
    <property type="protein sequence ID" value="HIR93321.1"/>
    <property type="molecule type" value="Genomic_DNA"/>
</dbReference>
<evidence type="ECO:0000313" key="4">
    <source>
        <dbReference type="EMBL" id="HIR93321.1"/>
    </source>
</evidence>
<accession>A0A9D1EK75</accession>
<proteinExistence type="predicted"/>
<dbReference type="PANTHER" id="PTHR41259:SF1">
    <property type="entry name" value="DOUBLE-STRAND BREAK REPAIR RAD50 ATPASE, PUTATIVE-RELATED"/>
    <property type="match status" value="1"/>
</dbReference>
<evidence type="ECO:0000256" key="2">
    <source>
        <dbReference type="SAM" id="Phobius"/>
    </source>
</evidence>
<feature type="coiled-coil region" evidence="1">
    <location>
        <begin position="198"/>
        <end position="232"/>
    </location>
</feature>
<keyword evidence="2" id="KW-0812">Transmembrane</keyword>
<evidence type="ECO:0000313" key="5">
    <source>
        <dbReference type="Proteomes" id="UP000886841"/>
    </source>
</evidence>
<name>A0A9D1EK75_9FIRM</name>
<protein>
    <submittedName>
        <fullName evidence="4">AAA family ATPase</fullName>
    </submittedName>
</protein>
<gene>
    <name evidence="4" type="ORF">IAB98_07900</name>
</gene>
<sequence>MRFTEAKINHFGRLQGEKITFSPGINVICGENESGKSTLHAFLRAMLFGLRRGRGRASRQDAFVRYEPWENPGAYGGVLRFASGGKEFRLTRRFARGDLREELVCETDGERLDIAQGDLQMLLGEVSPAVFDNTVSVGQLRSRTEAELYEALQNYMANCQDTGDGNLNVSRALELLKARQRQEEQEERREQQGLLSRQRELESRLEYVKEEQARLAEKYRQERKQLEQFGEQFSEGALRQLQARGILPEASLGEEPAWQEAEFLERYEERPPLGEEEGLPGMAPAFLALLFCLAAAGAVWLVAPWSPALKGAAGAVILLLGLTALWGQARRRKKARRRLFRQRELRERENLRRQRERQGLQRREQERRRQEQERLRLEQGRLLWTQERGRLQGSLLRLRESLEEKETEMANLQADLEECLEERNRRGGRRDKIEGLQLARETIEKLADSHRSRYGGELRGKVSQIMAELTGGAYSQVYVEEDFQVRLHAGDRELSLEQVSRGTAEQLYFALRMAAGEILCREESLPLLLDETFALYDDKRLKAALNWLYQNREQTLLFTCQNREEELLKELGIPYHRIELKKGRVQTC</sequence>